<comment type="caution">
    <text evidence="2">The sequence shown here is derived from an EMBL/GenBank/DDBJ whole genome shotgun (WGS) entry which is preliminary data.</text>
</comment>
<feature type="chain" id="PRO_5046834190" evidence="1">
    <location>
        <begin position="32"/>
        <end position="457"/>
    </location>
</feature>
<name>A0ABW6C0G9_9BACT</name>
<keyword evidence="3" id="KW-1185">Reference proteome</keyword>
<keyword evidence="2" id="KW-0575">Peroxidase</keyword>
<feature type="signal peptide" evidence="1">
    <location>
        <begin position="1"/>
        <end position="31"/>
    </location>
</feature>
<gene>
    <name evidence="2" type="ORF">ACFS7Z_23425</name>
</gene>
<reference evidence="3" key="1">
    <citation type="journal article" date="2019" name="Int. J. Syst. Evol. Microbiol.">
        <title>The Global Catalogue of Microorganisms (GCM) 10K type strain sequencing project: providing services to taxonomists for standard genome sequencing and annotation.</title>
        <authorList>
            <consortium name="The Broad Institute Genomics Platform"/>
            <consortium name="The Broad Institute Genome Sequencing Center for Infectious Disease"/>
            <person name="Wu L."/>
            <person name="Ma J."/>
        </authorList>
    </citation>
    <scope>NUCLEOTIDE SEQUENCE [LARGE SCALE GENOMIC DNA]</scope>
    <source>
        <strain evidence="3">KCTC 23984</strain>
    </source>
</reference>
<dbReference type="Proteomes" id="UP001597641">
    <property type="component" value="Unassembled WGS sequence"/>
</dbReference>
<keyword evidence="1" id="KW-0732">Signal</keyword>
<evidence type="ECO:0000313" key="3">
    <source>
        <dbReference type="Proteomes" id="UP001597641"/>
    </source>
</evidence>
<protein>
    <submittedName>
        <fullName evidence="2">Vanadium-dependent haloperoxidase</fullName>
        <ecNumber evidence="2">1.11.1.-</ecNumber>
    </submittedName>
</protein>
<keyword evidence="2" id="KW-0560">Oxidoreductase</keyword>
<evidence type="ECO:0000256" key="1">
    <source>
        <dbReference type="SAM" id="SignalP"/>
    </source>
</evidence>
<dbReference type="InterPro" id="IPR052559">
    <property type="entry name" value="V-haloperoxidase"/>
</dbReference>
<accession>A0ABW6C0G9</accession>
<dbReference type="PANTHER" id="PTHR34599:SF1">
    <property type="entry name" value="PHOSPHATIDIC ACID PHOSPHATASE TYPE 2_HALOPEROXIDASE DOMAIN-CONTAINING PROTEIN"/>
    <property type="match status" value="1"/>
</dbReference>
<dbReference type="PANTHER" id="PTHR34599">
    <property type="entry name" value="PEROXIDASE-RELATED"/>
    <property type="match status" value="1"/>
</dbReference>
<dbReference type="EMBL" id="JBHUOX010000027">
    <property type="protein sequence ID" value="MFD3003331.1"/>
    <property type="molecule type" value="Genomic_DNA"/>
</dbReference>
<organism evidence="2 3">
    <name type="scientific">Pontibacter toksunensis</name>
    <dbReference type="NCBI Taxonomy" id="1332631"/>
    <lineage>
        <taxon>Bacteria</taxon>
        <taxon>Pseudomonadati</taxon>
        <taxon>Bacteroidota</taxon>
        <taxon>Cytophagia</taxon>
        <taxon>Cytophagales</taxon>
        <taxon>Hymenobacteraceae</taxon>
        <taxon>Pontibacter</taxon>
    </lineage>
</organism>
<dbReference type="GO" id="GO:0004601">
    <property type="term" value="F:peroxidase activity"/>
    <property type="evidence" value="ECO:0007669"/>
    <property type="project" value="UniProtKB-KW"/>
</dbReference>
<proteinExistence type="predicted"/>
<dbReference type="PROSITE" id="PS51257">
    <property type="entry name" value="PROKAR_LIPOPROTEIN"/>
    <property type="match status" value="1"/>
</dbReference>
<dbReference type="InterPro" id="IPR036938">
    <property type="entry name" value="PAP2/HPO_sf"/>
</dbReference>
<dbReference type="SUPFAM" id="SSF48317">
    <property type="entry name" value="Acid phosphatase/Vanadium-dependent haloperoxidase"/>
    <property type="match status" value="1"/>
</dbReference>
<dbReference type="CDD" id="cd03398">
    <property type="entry name" value="PAP2_haloperoxidase"/>
    <property type="match status" value="1"/>
</dbReference>
<evidence type="ECO:0000313" key="2">
    <source>
        <dbReference type="EMBL" id="MFD3003331.1"/>
    </source>
</evidence>
<dbReference type="RefSeq" id="WP_377490506.1">
    <property type="nucleotide sequence ID" value="NZ_JBHUOX010000027.1"/>
</dbReference>
<dbReference type="EC" id="1.11.1.-" evidence="2"/>
<dbReference type="Gene3D" id="1.10.606.20">
    <property type="match status" value="1"/>
</dbReference>
<sequence>MKPLSMPFLSMRNRRKASCLFVLFLFSFLYSCEQIDDIFDEPPKDSQGSATQESATVVYDWYKFIARIQLHTNPQPVTLLNNRNFAYIGVGLYEAVRPGIKGAVSLSTKLYLMPAMPKPDSHRDYLWGAAANAALASMFKQLLVGLSEADIARIDSMENAYNNRFRLSTSDAVISRSQTYGRAVATAIYNWSTTDNFNLSSQGYELPQGPGAWVPNPPGFANPVGPFLKNSRPFLAYSLTATTPPLPFPYSEDESSQFYEAAKEVYDISKTLTDEQKAIARWWADGGGTGVGIPLPGHLLSIVTGILESRNAKLGRAAEIYAKTGIAMRDGHYIVFRDKYLYNLLQPVIYIRRHIDPTWLSYLPSPPYPEYPSGKSGYYSPVMQVLIQEFGDIPVTDNAYAWRGDEPRHYGSISELNQEVAMSRVYGGIHYKFTMDTTREIGRELGNYIANIELTPQ</sequence>